<name>A0A0E9NRH2_SAICN</name>
<dbReference type="InterPro" id="IPR023591">
    <property type="entry name" value="Ribosomal_uS2_flav_dom_sf"/>
</dbReference>
<dbReference type="Gene3D" id="3.40.50.10490">
    <property type="entry name" value="Glucose-6-phosphate isomerase like protein, domain 1"/>
    <property type="match status" value="1"/>
</dbReference>
<accession>A0A0E9NRH2</accession>
<keyword evidence="8" id="KW-1185">Reference proteome</keyword>
<keyword evidence="6" id="KW-0812">Transmembrane</keyword>
<dbReference type="InterPro" id="IPR005706">
    <property type="entry name" value="Ribosomal_uS2_bac/mit/plastid"/>
</dbReference>
<sequence>MWSRGLTGKIHGKDRALAFVARAAVLSLLLLSQTWMLGAFLLQRVKQNDTSGGDRIEGKQMGSAPGCVAQPAPSHAHTVCALHFWKREQQRRTRKAAMSVSRSFARVVARSANRGPAARWISNTPAPRQSTVNVMDQLDMLTGSEFDKAAEAAATSVPTPEASAAPEAPQTVEDPNSYTRAELHERRERMAKYWKTLGATPESAYKPVNDLNNPPKSKDVTLSLLLAAQAHLGHTPALWNALTQPYIMGIRDGIHIISLDVTLAHLRRAAAIVEGVVRNEGIILVVGTRKGQKQTVVSTAGRMGGYHVFGRWVPGTITNPEQVLGGDKLRADVEHKSEEIKDFAAKQPQPRFVRPDLVIVLNPLENAILLAETKRQNIPTIGIVDTDMDPTQVTYAIPANDDSLRSVQLIAGVLARAGEQGLKLKKQDALKAGRKQYQIEGGARQERLPGRR</sequence>
<dbReference type="PRINTS" id="PR00395">
    <property type="entry name" value="RIBOSOMALS2"/>
</dbReference>
<keyword evidence="6" id="KW-0472">Membrane</keyword>
<dbReference type="GO" id="GO:0006412">
    <property type="term" value="P:translation"/>
    <property type="evidence" value="ECO:0007669"/>
    <property type="project" value="InterPro"/>
</dbReference>
<protein>
    <recommendedName>
        <fullName evidence="9">Ribosomal protein S2</fullName>
    </recommendedName>
</protein>
<gene>
    <name evidence="7" type="ORF">G7K_6456-t1</name>
</gene>
<dbReference type="PROSITE" id="PS00962">
    <property type="entry name" value="RIBOSOMAL_S2_1"/>
    <property type="match status" value="1"/>
</dbReference>
<dbReference type="HAMAP" id="MF_00291_B">
    <property type="entry name" value="Ribosomal_uS2_B"/>
    <property type="match status" value="1"/>
</dbReference>
<dbReference type="PANTHER" id="PTHR12534">
    <property type="entry name" value="30S RIBOSOMAL PROTEIN S2 PROKARYOTIC AND ORGANELLAR"/>
    <property type="match status" value="1"/>
</dbReference>
<evidence type="ECO:0000313" key="8">
    <source>
        <dbReference type="Proteomes" id="UP000033140"/>
    </source>
</evidence>
<dbReference type="STRING" id="698492.A0A0E9NRH2"/>
<dbReference type="PANTHER" id="PTHR12534:SF0">
    <property type="entry name" value="SMALL RIBOSOMAL SUBUNIT PROTEIN US2M"/>
    <property type="match status" value="1"/>
</dbReference>
<comment type="similarity">
    <text evidence="1 4">Belongs to the universal ribosomal protein uS2 family.</text>
</comment>
<evidence type="ECO:0000256" key="3">
    <source>
        <dbReference type="ARBA" id="ARBA00023274"/>
    </source>
</evidence>
<dbReference type="GO" id="GO:0005763">
    <property type="term" value="C:mitochondrial small ribosomal subunit"/>
    <property type="evidence" value="ECO:0007669"/>
    <property type="project" value="TreeGrafter"/>
</dbReference>
<evidence type="ECO:0000256" key="5">
    <source>
        <dbReference type="SAM" id="MobiDB-lite"/>
    </source>
</evidence>
<reference evidence="7 8" key="3">
    <citation type="journal article" date="2015" name="Genome Announc.">
        <title>Draft Genome Sequence of the Archiascomycetous Yeast Saitoella complicata.</title>
        <authorList>
            <person name="Yamauchi K."/>
            <person name="Kondo S."/>
            <person name="Hamamoto M."/>
            <person name="Takahashi Y."/>
            <person name="Ogura Y."/>
            <person name="Hayashi T."/>
            <person name="Nishida H."/>
        </authorList>
    </citation>
    <scope>NUCLEOTIDE SEQUENCE [LARGE SCALE GENOMIC DNA]</scope>
    <source>
        <strain evidence="7 8">NRRL Y-17804</strain>
    </source>
</reference>
<proteinExistence type="inferred from homology"/>
<feature type="transmembrane region" description="Helical" evidence="6">
    <location>
        <begin position="20"/>
        <end position="42"/>
    </location>
</feature>
<evidence type="ECO:0000313" key="7">
    <source>
        <dbReference type="EMBL" id="GAO52378.1"/>
    </source>
</evidence>
<dbReference type="InterPro" id="IPR001865">
    <property type="entry name" value="Ribosomal_uS2"/>
</dbReference>
<reference evidence="7 8" key="2">
    <citation type="journal article" date="2014" name="J. Gen. Appl. Microbiol.">
        <title>The early diverging ascomycetous budding yeast Saitoella complicata has three histone deacetylases belonging to the Clr6, Hos2, and Rpd3 lineages.</title>
        <authorList>
            <person name="Nishida H."/>
            <person name="Matsumoto T."/>
            <person name="Kondo S."/>
            <person name="Hamamoto M."/>
            <person name="Yoshikawa H."/>
        </authorList>
    </citation>
    <scope>NUCLEOTIDE SEQUENCE [LARGE SCALE GENOMIC DNA]</scope>
    <source>
        <strain evidence="7 8">NRRL Y-17804</strain>
    </source>
</reference>
<organism evidence="7 8">
    <name type="scientific">Saitoella complicata (strain BCRC 22490 / CBS 7301 / JCM 7358 / NBRC 10748 / NRRL Y-17804)</name>
    <dbReference type="NCBI Taxonomy" id="698492"/>
    <lineage>
        <taxon>Eukaryota</taxon>
        <taxon>Fungi</taxon>
        <taxon>Dikarya</taxon>
        <taxon>Ascomycota</taxon>
        <taxon>Taphrinomycotina</taxon>
        <taxon>Taphrinomycotina incertae sedis</taxon>
        <taxon>Saitoella</taxon>
    </lineage>
</organism>
<keyword evidence="3 4" id="KW-0687">Ribonucleoprotein</keyword>
<dbReference type="EMBL" id="BACD03000067">
    <property type="protein sequence ID" value="GAO52378.1"/>
    <property type="molecule type" value="Genomic_DNA"/>
</dbReference>
<evidence type="ECO:0000256" key="2">
    <source>
        <dbReference type="ARBA" id="ARBA00022980"/>
    </source>
</evidence>
<dbReference type="CDD" id="cd01425">
    <property type="entry name" value="RPS2"/>
    <property type="match status" value="1"/>
</dbReference>
<feature type="region of interest" description="Disordered" evidence="5">
    <location>
        <begin position="150"/>
        <end position="178"/>
    </location>
</feature>
<dbReference type="PROSITE" id="PS00963">
    <property type="entry name" value="RIBOSOMAL_S2_2"/>
    <property type="match status" value="1"/>
</dbReference>
<reference evidence="7 8" key="1">
    <citation type="journal article" date="2011" name="J. Gen. Appl. Microbiol.">
        <title>Draft genome sequencing of the enigmatic yeast Saitoella complicata.</title>
        <authorList>
            <person name="Nishida H."/>
            <person name="Hamamoto M."/>
            <person name="Sugiyama J."/>
        </authorList>
    </citation>
    <scope>NUCLEOTIDE SEQUENCE [LARGE SCALE GENOMIC DNA]</scope>
    <source>
        <strain evidence="7 8">NRRL Y-17804</strain>
    </source>
</reference>
<dbReference type="AlphaFoldDB" id="A0A0E9NRH2"/>
<keyword evidence="2 4" id="KW-0689">Ribosomal protein</keyword>
<dbReference type="InterPro" id="IPR018130">
    <property type="entry name" value="Ribosomal_uS2_CS"/>
</dbReference>
<keyword evidence="6" id="KW-1133">Transmembrane helix</keyword>
<dbReference type="Pfam" id="PF00318">
    <property type="entry name" value="Ribosomal_S2"/>
    <property type="match status" value="1"/>
</dbReference>
<dbReference type="GO" id="GO:0003735">
    <property type="term" value="F:structural constituent of ribosome"/>
    <property type="evidence" value="ECO:0007669"/>
    <property type="project" value="InterPro"/>
</dbReference>
<evidence type="ECO:0000256" key="4">
    <source>
        <dbReference type="RuleBase" id="RU003631"/>
    </source>
</evidence>
<feature type="compositionally biased region" description="Low complexity" evidence="5">
    <location>
        <begin position="151"/>
        <end position="169"/>
    </location>
</feature>
<dbReference type="Proteomes" id="UP000033140">
    <property type="component" value="Unassembled WGS sequence"/>
</dbReference>
<evidence type="ECO:0000256" key="6">
    <source>
        <dbReference type="SAM" id="Phobius"/>
    </source>
</evidence>
<dbReference type="SUPFAM" id="SSF52313">
    <property type="entry name" value="Ribosomal protein S2"/>
    <property type="match status" value="1"/>
</dbReference>
<evidence type="ECO:0008006" key="9">
    <source>
        <dbReference type="Google" id="ProtNLM"/>
    </source>
</evidence>
<evidence type="ECO:0000256" key="1">
    <source>
        <dbReference type="ARBA" id="ARBA00006242"/>
    </source>
</evidence>
<comment type="caution">
    <text evidence="7">The sequence shown here is derived from an EMBL/GenBank/DDBJ whole genome shotgun (WGS) entry which is preliminary data.</text>
</comment>